<feature type="compositionally biased region" description="Basic and acidic residues" evidence="1">
    <location>
        <begin position="125"/>
        <end position="136"/>
    </location>
</feature>
<dbReference type="PANTHER" id="PTHR31195:SF2">
    <property type="entry name" value="GEO02494P1"/>
    <property type="match status" value="1"/>
</dbReference>
<name>A0AAD5SKS3_9FUNG</name>
<keyword evidence="4" id="KW-1185">Reference proteome</keyword>
<feature type="domain" description="DUF4604" evidence="2">
    <location>
        <begin position="13"/>
        <end position="157"/>
    </location>
</feature>
<organism evidence="3 4">
    <name type="scientific">Rhizophlyctis rosea</name>
    <dbReference type="NCBI Taxonomy" id="64517"/>
    <lineage>
        <taxon>Eukaryota</taxon>
        <taxon>Fungi</taxon>
        <taxon>Fungi incertae sedis</taxon>
        <taxon>Chytridiomycota</taxon>
        <taxon>Chytridiomycota incertae sedis</taxon>
        <taxon>Chytridiomycetes</taxon>
        <taxon>Rhizophlyctidales</taxon>
        <taxon>Rhizophlyctidaceae</taxon>
        <taxon>Rhizophlyctis</taxon>
    </lineage>
</organism>
<reference evidence="3" key="1">
    <citation type="submission" date="2020-05" db="EMBL/GenBank/DDBJ databases">
        <title>Phylogenomic resolution of chytrid fungi.</title>
        <authorList>
            <person name="Stajich J.E."/>
            <person name="Amses K."/>
            <person name="Simmons R."/>
            <person name="Seto K."/>
            <person name="Myers J."/>
            <person name="Bonds A."/>
            <person name="Quandt C.A."/>
            <person name="Barry K."/>
            <person name="Liu P."/>
            <person name="Grigoriev I."/>
            <person name="Longcore J.E."/>
            <person name="James T.Y."/>
        </authorList>
    </citation>
    <scope>NUCLEOTIDE SEQUENCE</scope>
    <source>
        <strain evidence="3">JEL0318</strain>
    </source>
</reference>
<comment type="caution">
    <text evidence="3">The sequence shown here is derived from an EMBL/GenBank/DDBJ whole genome shotgun (WGS) entry which is preliminary data.</text>
</comment>
<dbReference type="AlphaFoldDB" id="A0AAD5SKS3"/>
<feature type="region of interest" description="Disordered" evidence="1">
    <location>
        <begin position="32"/>
        <end position="139"/>
    </location>
</feature>
<dbReference type="Proteomes" id="UP001212841">
    <property type="component" value="Unassembled WGS sequence"/>
</dbReference>
<evidence type="ECO:0000313" key="3">
    <source>
        <dbReference type="EMBL" id="KAJ3057300.1"/>
    </source>
</evidence>
<proteinExistence type="predicted"/>
<evidence type="ECO:0000259" key="2">
    <source>
        <dbReference type="Pfam" id="PF15377"/>
    </source>
</evidence>
<feature type="region of interest" description="Disordered" evidence="1">
    <location>
        <begin position="1"/>
        <end position="20"/>
    </location>
</feature>
<dbReference type="Pfam" id="PF15377">
    <property type="entry name" value="DUF4604"/>
    <property type="match status" value="1"/>
</dbReference>
<dbReference type="InterPro" id="IPR040219">
    <property type="entry name" value="KIAA1143-like"/>
</dbReference>
<dbReference type="InterPro" id="IPR027911">
    <property type="entry name" value="DUF4604"/>
</dbReference>
<dbReference type="EMBL" id="JADGJD010000006">
    <property type="protein sequence ID" value="KAJ3057300.1"/>
    <property type="molecule type" value="Genomic_DNA"/>
</dbReference>
<evidence type="ECO:0000256" key="1">
    <source>
        <dbReference type="SAM" id="MobiDB-lite"/>
    </source>
</evidence>
<accession>A0AAD5SKS3</accession>
<feature type="compositionally biased region" description="Acidic residues" evidence="1">
    <location>
        <begin position="48"/>
        <end position="61"/>
    </location>
</feature>
<protein>
    <recommendedName>
        <fullName evidence="2">DUF4604 domain-containing protein</fullName>
    </recommendedName>
</protein>
<evidence type="ECO:0000313" key="4">
    <source>
        <dbReference type="Proteomes" id="UP001212841"/>
    </source>
</evidence>
<sequence length="159" mass="17477">MSGQKLNYNARQGLTFSADTPNFLKVLQGVAEQTGQKRRTIEDKFQPNEEDEGPDAPEADDEKPQFVVEKGITETEVQDFLQTDGDPTTSKRRADSLDGETSGGADRQRGKAVVAKSNLKTESTSAEKKRKLDEKKKKALAGTKKIKNKTLLSFDDGDA</sequence>
<gene>
    <name evidence="3" type="ORF">HK097_009253</name>
</gene>
<dbReference type="PANTHER" id="PTHR31195">
    <property type="entry name" value="GEO02494P1"/>
    <property type="match status" value="1"/>
</dbReference>